<evidence type="ECO:0000256" key="1">
    <source>
        <dbReference type="SAM" id="Phobius"/>
    </source>
</evidence>
<sequence length="132" mass="15270">MLMMKEIIVVYAWEWFMFLVTFACRNARFGCIAGWGMTPLLVNIKDLNFVNKEKISEKTRYLFTRRKETLGLVGVVEHKESKAERDQGSLLEYGKSIVHLSCDSFLGIGEWLATFDIRRAKGPGHSWMNQCE</sequence>
<organism evidence="2 3">
    <name type="scientific">Cucumis melo var. makuwa</name>
    <name type="common">Oriental melon</name>
    <dbReference type="NCBI Taxonomy" id="1194695"/>
    <lineage>
        <taxon>Eukaryota</taxon>
        <taxon>Viridiplantae</taxon>
        <taxon>Streptophyta</taxon>
        <taxon>Embryophyta</taxon>
        <taxon>Tracheophyta</taxon>
        <taxon>Spermatophyta</taxon>
        <taxon>Magnoliopsida</taxon>
        <taxon>eudicotyledons</taxon>
        <taxon>Gunneridae</taxon>
        <taxon>Pentapetalae</taxon>
        <taxon>rosids</taxon>
        <taxon>fabids</taxon>
        <taxon>Cucurbitales</taxon>
        <taxon>Cucurbitaceae</taxon>
        <taxon>Benincaseae</taxon>
        <taxon>Cucumis</taxon>
    </lineage>
</organism>
<feature type="transmembrane region" description="Helical" evidence="1">
    <location>
        <begin position="7"/>
        <end position="23"/>
    </location>
</feature>
<reference evidence="2 3" key="1">
    <citation type="submission" date="2019-08" db="EMBL/GenBank/DDBJ databases">
        <title>Draft genome sequences of two oriental melons (Cucumis melo L. var makuwa).</title>
        <authorList>
            <person name="Kwon S.-Y."/>
        </authorList>
    </citation>
    <scope>NUCLEOTIDE SEQUENCE [LARGE SCALE GENOMIC DNA]</scope>
    <source>
        <strain evidence="3">cv. SW 3</strain>
        <tissue evidence="2">Leaf</tissue>
    </source>
</reference>
<keyword evidence="1" id="KW-1133">Transmembrane helix</keyword>
<keyword evidence="1" id="KW-0472">Membrane</keyword>
<protein>
    <submittedName>
        <fullName evidence="2">Uncharacterized protein</fullName>
    </submittedName>
</protein>
<dbReference type="Proteomes" id="UP000321393">
    <property type="component" value="Unassembled WGS sequence"/>
</dbReference>
<keyword evidence="1" id="KW-0812">Transmembrane</keyword>
<name>A0A5A7TDN9_CUCMM</name>
<proteinExistence type="predicted"/>
<evidence type="ECO:0000313" key="3">
    <source>
        <dbReference type="Proteomes" id="UP000321393"/>
    </source>
</evidence>
<dbReference type="AlphaFoldDB" id="A0A5A7TDN9"/>
<dbReference type="EMBL" id="SSTE01017673">
    <property type="protein sequence ID" value="KAA0040206.1"/>
    <property type="molecule type" value="Genomic_DNA"/>
</dbReference>
<comment type="caution">
    <text evidence="2">The sequence shown here is derived from an EMBL/GenBank/DDBJ whole genome shotgun (WGS) entry which is preliminary data.</text>
</comment>
<evidence type="ECO:0000313" key="2">
    <source>
        <dbReference type="EMBL" id="KAA0040206.1"/>
    </source>
</evidence>
<accession>A0A5A7TDN9</accession>
<gene>
    <name evidence="2" type="ORF">E6C27_scaffold2228G00010</name>
</gene>